<dbReference type="GO" id="GO:0005525">
    <property type="term" value="F:GTP binding"/>
    <property type="evidence" value="ECO:0007669"/>
    <property type="project" value="UniProtKB-KW"/>
</dbReference>
<keyword evidence="3 9" id="KW-0547">Nucleotide-binding</keyword>
<dbReference type="EMBL" id="LDAU01000154">
    <property type="protein sequence ID" value="KRX02517.1"/>
    <property type="molecule type" value="Genomic_DNA"/>
</dbReference>
<keyword evidence="7" id="KW-0539">Nucleus</keyword>
<proteinExistence type="inferred from homology"/>
<dbReference type="PANTHER" id="PTHR21231">
    <property type="entry name" value="XPA-BINDING PROTEIN 1-RELATED"/>
    <property type="match status" value="1"/>
</dbReference>
<evidence type="ECO:0000256" key="5">
    <source>
        <dbReference type="ARBA" id="ARBA00023054"/>
    </source>
</evidence>
<evidence type="ECO:0000256" key="2">
    <source>
        <dbReference type="ARBA" id="ARBA00022490"/>
    </source>
</evidence>
<dbReference type="GO" id="GO:0005634">
    <property type="term" value="C:nucleus"/>
    <property type="evidence" value="ECO:0007669"/>
    <property type="project" value="UniProtKB-SubCell"/>
</dbReference>
<evidence type="ECO:0000313" key="12">
    <source>
        <dbReference type="Proteomes" id="UP000054937"/>
    </source>
</evidence>
<evidence type="ECO:0000256" key="6">
    <source>
        <dbReference type="ARBA" id="ARBA00023134"/>
    </source>
</evidence>
<gene>
    <name evidence="11" type="ORF">PPERSA_11857</name>
</gene>
<comment type="subunit">
    <text evidence="9">Binds to RNA polymerase II.</text>
</comment>
<dbReference type="OMA" id="MIIVFNK"/>
<name>A0A0V0QKG6_PSEPJ</name>
<dbReference type="GO" id="GO:0003924">
    <property type="term" value="F:GTPase activity"/>
    <property type="evidence" value="ECO:0007669"/>
    <property type="project" value="InterPro"/>
</dbReference>
<dbReference type="FunCoup" id="A0A0V0QKG6">
    <property type="interactions" value="377"/>
</dbReference>
<dbReference type="Proteomes" id="UP000054937">
    <property type="component" value="Unassembled WGS sequence"/>
</dbReference>
<dbReference type="FunFam" id="3.40.50.300:FF:000888">
    <property type="entry name" value="GPN-loop GTPase 1"/>
    <property type="match status" value="1"/>
</dbReference>
<dbReference type="GO" id="GO:0005737">
    <property type="term" value="C:cytoplasm"/>
    <property type="evidence" value="ECO:0007669"/>
    <property type="project" value="UniProtKB-SubCell"/>
</dbReference>
<keyword evidence="12" id="KW-1185">Reference proteome</keyword>
<comment type="caution">
    <text evidence="11">The sequence shown here is derived from an EMBL/GenBank/DDBJ whole genome shotgun (WGS) entry which is preliminary data.</text>
</comment>
<dbReference type="OrthoDB" id="243313at2759"/>
<keyword evidence="5" id="KW-0175">Coiled coil</keyword>
<evidence type="ECO:0000256" key="10">
    <source>
        <dbReference type="SAM" id="MobiDB-lite"/>
    </source>
</evidence>
<evidence type="ECO:0000256" key="4">
    <source>
        <dbReference type="ARBA" id="ARBA00022801"/>
    </source>
</evidence>
<dbReference type="Pfam" id="PF03029">
    <property type="entry name" value="ATP_bind_1"/>
    <property type="match status" value="1"/>
</dbReference>
<evidence type="ECO:0000256" key="7">
    <source>
        <dbReference type="ARBA" id="ARBA00023242"/>
    </source>
</evidence>
<dbReference type="CDD" id="cd17870">
    <property type="entry name" value="GPN1"/>
    <property type="match status" value="1"/>
</dbReference>
<feature type="region of interest" description="Disordered" evidence="10">
    <location>
        <begin position="346"/>
        <end position="387"/>
    </location>
</feature>
<dbReference type="InterPro" id="IPR027417">
    <property type="entry name" value="P-loop_NTPase"/>
</dbReference>
<feature type="compositionally biased region" description="Basic and acidic residues" evidence="10">
    <location>
        <begin position="352"/>
        <end position="370"/>
    </location>
</feature>
<dbReference type="Gene3D" id="3.40.50.300">
    <property type="entry name" value="P-loop containing nucleotide triphosphate hydrolases"/>
    <property type="match status" value="1"/>
</dbReference>
<comment type="function">
    <text evidence="8 9">Small GTPase required for proper nuclear import of RNA polymerase II (RNAPII). May act at an RNAP assembly step prior to nuclear import.</text>
</comment>
<dbReference type="SUPFAM" id="SSF52540">
    <property type="entry name" value="P-loop containing nucleoside triphosphate hydrolases"/>
    <property type="match status" value="1"/>
</dbReference>
<keyword evidence="6 9" id="KW-0342">GTP-binding</keyword>
<dbReference type="InParanoid" id="A0A0V0QKG6"/>
<accession>A0A0V0QKG6</accession>
<protein>
    <recommendedName>
        <fullName evidence="9">GPN-loop GTPase</fullName>
        <ecNumber evidence="9">3.6.5.-</ecNumber>
    </recommendedName>
</protein>
<dbReference type="EC" id="3.6.5.-" evidence="9"/>
<evidence type="ECO:0000256" key="9">
    <source>
        <dbReference type="RuleBase" id="RU365059"/>
    </source>
</evidence>
<evidence type="ECO:0000313" key="11">
    <source>
        <dbReference type="EMBL" id="KRX02517.1"/>
    </source>
</evidence>
<comment type="subcellular location">
    <subcellularLocation>
        <location evidence="9">Cytoplasm</location>
    </subcellularLocation>
    <subcellularLocation>
        <location evidence="9">Nucleus</location>
    </subcellularLocation>
</comment>
<feature type="region of interest" description="Disordered" evidence="10">
    <location>
        <begin position="1"/>
        <end position="24"/>
    </location>
</feature>
<keyword evidence="4 9" id="KW-0378">Hydrolase</keyword>
<dbReference type="PANTHER" id="PTHR21231:SF8">
    <property type="entry name" value="GPN-LOOP GTPASE 1"/>
    <property type="match status" value="1"/>
</dbReference>
<dbReference type="AlphaFoldDB" id="A0A0V0QKG6"/>
<evidence type="ECO:0000256" key="3">
    <source>
        <dbReference type="ARBA" id="ARBA00022741"/>
    </source>
</evidence>
<evidence type="ECO:0000256" key="1">
    <source>
        <dbReference type="ARBA" id="ARBA00005290"/>
    </source>
</evidence>
<sequence length="387" mass="44543">MEVEGKQNNQQQEQVQDKQQQNGNQQKIMEAAGLKIDEKRTSFLVLGMAGSGKTTFVQKLTEKLQAKYVDPAYLVNLDPAVQYLPYKPQIDIRQKIDIKKLMKSHGLGPNGAIVTAMNLYCTEIDQTIETIQEDKKLSDYVVVDTPGQIEVFSWSASGSIISQALSTSMPTVLIYVLDIQRCMNPNSFMNNMVFALSIFYKMKLPMIMVFNKEDTADKNKLFTWMKDYEAFLDALKDESSYLSTLSKSMVLNLDEFYQDLNCCGVSSLTGSGFEDFWPILEKARKEYFDITLKDLQNKIQDKQQIETNRIRQQLDKFKLDKEQLEQEMVKKSKQAGFNPMVNVFDVGNNQQEKNENQTIKDLKEKKKQIDQQKQQNSDKQNGKIEQE</sequence>
<dbReference type="InterPro" id="IPR030230">
    <property type="entry name" value="Gpn1/Npa3/XAB1"/>
</dbReference>
<organism evidence="11 12">
    <name type="scientific">Pseudocohnilembus persalinus</name>
    <name type="common">Ciliate</name>
    <dbReference type="NCBI Taxonomy" id="266149"/>
    <lineage>
        <taxon>Eukaryota</taxon>
        <taxon>Sar</taxon>
        <taxon>Alveolata</taxon>
        <taxon>Ciliophora</taxon>
        <taxon>Intramacronucleata</taxon>
        <taxon>Oligohymenophorea</taxon>
        <taxon>Scuticociliatia</taxon>
        <taxon>Philasterida</taxon>
        <taxon>Pseudocohnilembidae</taxon>
        <taxon>Pseudocohnilembus</taxon>
    </lineage>
</organism>
<reference evidence="11 12" key="1">
    <citation type="journal article" date="2015" name="Sci. Rep.">
        <title>Genome of the facultative scuticociliatosis pathogen Pseudocohnilembus persalinus provides insight into its virulence through horizontal gene transfer.</title>
        <authorList>
            <person name="Xiong J."/>
            <person name="Wang G."/>
            <person name="Cheng J."/>
            <person name="Tian M."/>
            <person name="Pan X."/>
            <person name="Warren A."/>
            <person name="Jiang C."/>
            <person name="Yuan D."/>
            <person name="Miao W."/>
        </authorList>
    </citation>
    <scope>NUCLEOTIDE SEQUENCE [LARGE SCALE GENOMIC DNA]</scope>
    <source>
        <strain evidence="11">36N120E</strain>
    </source>
</reference>
<keyword evidence="2 9" id="KW-0963">Cytoplasm</keyword>
<comment type="similarity">
    <text evidence="1 9">Belongs to the GPN-loop GTPase family.</text>
</comment>
<dbReference type="InterPro" id="IPR004130">
    <property type="entry name" value="Gpn"/>
</dbReference>
<evidence type="ECO:0000256" key="8">
    <source>
        <dbReference type="ARBA" id="ARBA00055682"/>
    </source>
</evidence>